<dbReference type="EMBL" id="JACEGQ020000014">
    <property type="protein sequence ID" value="KAH8489808.1"/>
    <property type="molecule type" value="Genomic_DNA"/>
</dbReference>
<sequence length="441" mass="49569">MDWPQLQSLCLREHITIGVQLGFLGILLLHLLRKCVDLAFNGGTKTTDQGKENYHIGLKFSNSYKASMVCSTCLLGVHISMLLVLLNGQETSCNSIVRVFSAEVLQMISWAITLVAVFRIFPSRRYVKFPWIIRAWWLCSFMLSIVCTSLDINFKITNHGHLRLRDYADLFALLPSTFLLAISFRGKTGIVFNAFNGVTDPLLHEKSDKDSDTKRESPYGKATLLQLITFSWLTPLFAVGYKKPLEQDEIPDVYIKDSAGFLSSSFDENLNQECLMGILKDKTIIYVTHQVEFLPAADIILVMQNGRIAEAGTFSELLKQNVGFEALVGAHSQALESVLTVENPRRTSQDPEPDSESNTESTSNSNCLSHYESDHDLSALEKCQLGDLVRAKDEKLDSPGRVAEFDTPARLLEREESFFSKLIKEYSMRSQSFNSLTNVHA</sequence>
<dbReference type="GO" id="GO:0005524">
    <property type="term" value="F:ATP binding"/>
    <property type="evidence" value="ECO:0007669"/>
    <property type="project" value="UniProtKB-KW"/>
</dbReference>
<dbReference type="GO" id="GO:0016020">
    <property type="term" value="C:membrane"/>
    <property type="evidence" value="ECO:0007669"/>
    <property type="project" value="TreeGrafter"/>
</dbReference>
<evidence type="ECO:0000256" key="1">
    <source>
        <dbReference type="ARBA" id="ARBA00022741"/>
    </source>
</evidence>
<dbReference type="SUPFAM" id="SSF52540">
    <property type="entry name" value="P-loop containing nucleoside triphosphate hydrolases"/>
    <property type="match status" value="1"/>
</dbReference>
<reference evidence="5" key="1">
    <citation type="journal article" date="2021" name="J. Hered.">
        <title>Genome Assembly of Salicaceae Populus deltoides (Eastern Cottonwood) I-69 Based on Nanopore Sequencing and Hi-C Technologies.</title>
        <authorList>
            <person name="Bai S."/>
            <person name="Wu H."/>
            <person name="Zhang J."/>
            <person name="Pan Z."/>
            <person name="Zhao W."/>
            <person name="Li Z."/>
            <person name="Tong C."/>
        </authorList>
    </citation>
    <scope>NUCLEOTIDE SEQUENCE</scope>
    <source>
        <tissue evidence="5">Leaf</tissue>
    </source>
</reference>
<proteinExistence type="predicted"/>
<dbReference type="PANTHER" id="PTHR24223">
    <property type="entry name" value="ATP-BINDING CASSETTE SUB-FAMILY C"/>
    <property type="match status" value="1"/>
</dbReference>
<organism evidence="5 6">
    <name type="scientific">Populus deltoides</name>
    <name type="common">Eastern poplar</name>
    <name type="synonym">Eastern cottonwood</name>
    <dbReference type="NCBI Taxonomy" id="3696"/>
    <lineage>
        <taxon>Eukaryota</taxon>
        <taxon>Viridiplantae</taxon>
        <taxon>Streptophyta</taxon>
        <taxon>Embryophyta</taxon>
        <taxon>Tracheophyta</taxon>
        <taxon>Spermatophyta</taxon>
        <taxon>Magnoliopsida</taxon>
        <taxon>eudicotyledons</taxon>
        <taxon>Gunneridae</taxon>
        <taxon>Pentapetalae</taxon>
        <taxon>rosids</taxon>
        <taxon>fabids</taxon>
        <taxon>Malpighiales</taxon>
        <taxon>Salicaceae</taxon>
        <taxon>Saliceae</taxon>
        <taxon>Populus</taxon>
    </lineage>
</organism>
<keyword evidence="4" id="KW-1133">Transmembrane helix</keyword>
<evidence type="ECO:0000256" key="2">
    <source>
        <dbReference type="ARBA" id="ARBA00022840"/>
    </source>
</evidence>
<feature type="region of interest" description="Disordered" evidence="3">
    <location>
        <begin position="338"/>
        <end position="368"/>
    </location>
</feature>
<keyword evidence="2" id="KW-0067">ATP-binding</keyword>
<comment type="caution">
    <text evidence="5">The sequence shown here is derived from an EMBL/GenBank/DDBJ whole genome shotgun (WGS) entry which is preliminary data.</text>
</comment>
<feature type="transmembrane region" description="Helical" evidence="4">
    <location>
        <begin position="166"/>
        <end position="184"/>
    </location>
</feature>
<feature type="transmembrane region" description="Helical" evidence="4">
    <location>
        <begin position="66"/>
        <end position="87"/>
    </location>
</feature>
<name>A0A8T2X9L5_POPDE</name>
<dbReference type="PANTHER" id="PTHR24223:SF165">
    <property type="entry name" value="ABC TRANSPORTER C FAMILY MEMBER 15-RELATED"/>
    <property type="match status" value="1"/>
</dbReference>
<protein>
    <submittedName>
        <fullName evidence="5">Uncharacterized protein</fullName>
    </submittedName>
</protein>
<dbReference type="GO" id="GO:0042626">
    <property type="term" value="F:ATPase-coupled transmembrane transporter activity"/>
    <property type="evidence" value="ECO:0007669"/>
    <property type="project" value="TreeGrafter"/>
</dbReference>
<feature type="transmembrane region" description="Helical" evidence="4">
    <location>
        <begin position="133"/>
        <end position="154"/>
    </location>
</feature>
<evidence type="ECO:0000256" key="3">
    <source>
        <dbReference type="SAM" id="MobiDB-lite"/>
    </source>
</evidence>
<gene>
    <name evidence="5" type="ORF">H0E87_025142</name>
</gene>
<evidence type="ECO:0000313" key="5">
    <source>
        <dbReference type="EMBL" id="KAH8489808.1"/>
    </source>
</evidence>
<dbReference type="Gene3D" id="3.40.50.300">
    <property type="entry name" value="P-loop containing nucleotide triphosphate hydrolases"/>
    <property type="match status" value="1"/>
</dbReference>
<evidence type="ECO:0000313" key="6">
    <source>
        <dbReference type="Proteomes" id="UP000807159"/>
    </source>
</evidence>
<keyword evidence="1" id="KW-0547">Nucleotide-binding</keyword>
<keyword evidence="4" id="KW-0812">Transmembrane</keyword>
<accession>A0A8T2X9L5</accession>
<keyword evidence="6" id="KW-1185">Reference proteome</keyword>
<dbReference type="AlphaFoldDB" id="A0A8T2X9L5"/>
<feature type="transmembrane region" description="Helical" evidence="4">
    <location>
        <begin position="99"/>
        <end position="121"/>
    </location>
</feature>
<dbReference type="InterPro" id="IPR050173">
    <property type="entry name" value="ABC_transporter_C-like"/>
</dbReference>
<keyword evidence="4" id="KW-0472">Membrane</keyword>
<dbReference type="InterPro" id="IPR027417">
    <property type="entry name" value="P-loop_NTPase"/>
</dbReference>
<feature type="transmembrane region" description="Helical" evidence="4">
    <location>
        <begin position="15"/>
        <end position="32"/>
    </location>
</feature>
<evidence type="ECO:0000256" key="4">
    <source>
        <dbReference type="SAM" id="Phobius"/>
    </source>
</evidence>
<dbReference type="Proteomes" id="UP000807159">
    <property type="component" value="Chromosome 14"/>
</dbReference>